<gene>
    <name evidence="1" type="ORF">PCASD_01819</name>
</gene>
<dbReference type="AlphaFoldDB" id="A0A2N5VJB0"/>
<proteinExistence type="predicted"/>
<organism evidence="1 2">
    <name type="scientific">Puccinia coronata f. sp. avenae</name>
    <dbReference type="NCBI Taxonomy" id="200324"/>
    <lineage>
        <taxon>Eukaryota</taxon>
        <taxon>Fungi</taxon>
        <taxon>Dikarya</taxon>
        <taxon>Basidiomycota</taxon>
        <taxon>Pucciniomycotina</taxon>
        <taxon>Pucciniomycetes</taxon>
        <taxon>Pucciniales</taxon>
        <taxon>Pucciniaceae</taxon>
        <taxon>Puccinia</taxon>
    </lineage>
</organism>
<protein>
    <submittedName>
        <fullName evidence="1">Uncharacterized protein</fullName>
    </submittedName>
</protein>
<evidence type="ECO:0000313" key="1">
    <source>
        <dbReference type="EMBL" id="PLW50081.1"/>
    </source>
</evidence>
<evidence type="ECO:0000313" key="2">
    <source>
        <dbReference type="Proteomes" id="UP000235392"/>
    </source>
</evidence>
<dbReference type="EMBL" id="PGCI01000012">
    <property type="protein sequence ID" value="PLW50081.1"/>
    <property type="molecule type" value="Genomic_DNA"/>
</dbReference>
<name>A0A2N5VJB0_9BASI</name>
<reference evidence="1 2" key="1">
    <citation type="submission" date="2017-11" db="EMBL/GenBank/DDBJ databases">
        <title>De novo assembly and phasing of dikaryotic genomes from two isolates of Puccinia coronata f. sp. avenae, the causal agent of oat crown rust.</title>
        <authorList>
            <person name="Miller M.E."/>
            <person name="Zhang Y."/>
            <person name="Omidvar V."/>
            <person name="Sperschneider J."/>
            <person name="Schwessinger B."/>
            <person name="Raley C."/>
            <person name="Palmer J.M."/>
            <person name="Garnica D."/>
            <person name="Upadhyaya N."/>
            <person name="Rathjen J."/>
            <person name="Taylor J.M."/>
            <person name="Park R.F."/>
            <person name="Dodds P.N."/>
            <person name="Hirsch C.D."/>
            <person name="Kianian S.F."/>
            <person name="Figueroa M."/>
        </authorList>
    </citation>
    <scope>NUCLEOTIDE SEQUENCE [LARGE SCALE GENOMIC DNA]</scope>
    <source>
        <strain evidence="1">12SD80</strain>
    </source>
</reference>
<accession>A0A2N5VJB0</accession>
<dbReference type="Proteomes" id="UP000235392">
    <property type="component" value="Unassembled WGS sequence"/>
</dbReference>
<comment type="caution">
    <text evidence="1">The sequence shown here is derived from an EMBL/GenBank/DDBJ whole genome shotgun (WGS) entry which is preliminary data.</text>
</comment>
<sequence length="57" mass="5854">MVTTTTITNISVSPLVLKMQIGNVPINAMQTTVTSATPVTAPLAFTAMSLPVTIGHA</sequence>